<comment type="pathway">
    <text evidence="13">Amine and polyamine biosynthesis; S-adenosylmethioninamine biosynthesis; S-adenosylmethioninamine from S-adenosyl-L-methionine: step 1/1.</text>
</comment>
<dbReference type="CDD" id="cd02440">
    <property type="entry name" value="AdoMet_MTases"/>
    <property type="match status" value="1"/>
</dbReference>
<feature type="binding site" evidence="12">
    <location>
        <position position="178"/>
    </location>
    <ligand>
        <name>spermidine</name>
        <dbReference type="ChEBI" id="CHEBI:57834"/>
    </ligand>
</feature>
<dbReference type="InterPro" id="IPR016067">
    <property type="entry name" value="S-AdoMet_deCO2ase_core"/>
</dbReference>
<evidence type="ECO:0000313" key="16">
    <source>
        <dbReference type="EMBL" id="GAA4556322.1"/>
    </source>
</evidence>
<dbReference type="EMBL" id="BAABGT010000097">
    <property type="protein sequence ID" value="GAA4556322.1"/>
    <property type="molecule type" value="Genomic_DNA"/>
</dbReference>
<comment type="similarity">
    <text evidence="13">Belongs to the prokaryotic AdoMetDC family. Type 1 subfamily.</text>
</comment>
<dbReference type="SUPFAM" id="SSF53335">
    <property type="entry name" value="S-adenosyl-L-methionine-dependent methyltransferases"/>
    <property type="match status" value="1"/>
</dbReference>
<evidence type="ECO:0000256" key="2">
    <source>
        <dbReference type="ARBA" id="ARBA00022679"/>
    </source>
</evidence>
<dbReference type="HAMAP" id="MF_00198">
    <property type="entry name" value="Spermidine_synth"/>
    <property type="match status" value="1"/>
</dbReference>
<feature type="site" description="Cleavage (non-hydrolytic); by autolysis" evidence="13">
    <location>
        <begin position="67"/>
        <end position="68"/>
    </location>
</feature>
<comment type="catalytic activity">
    <reaction evidence="12">
        <text>S-adenosyl 3-(methylsulfanyl)propylamine + putrescine = S-methyl-5'-thioadenosine + spermidine + H(+)</text>
        <dbReference type="Rhea" id="RHEA:12721"/>
        <dbReference type="ChEBI" id="CHEBI:15378"/>
        <dbReference type="ChEBI" id="CHEBI:17509"/>
        <dbReference type="ChEBI" id="CHEBI:57443"/>
        <dbReference type="ChEBI" id="CHEBI:57834"/>
        <dbReference type="ChEBI" id="CHEBI:326268"/>
        <dbReference type="EC" id="2.5.1.16"/>
    </reaction>
</comment>
<dbReference type="Pfam" id="PF02675">
    <property type="entry name" value="AdoMet_dc"/>
    <property type="match status" value="1"/>
</dbReference>
<comment type="similarity">
    <text evidence="1 12">Belongs to the spermidine/spermine synthase family.</text>
</comment>
<evidence type="ECO:0000256" key="10">
    <source>
        <dbReference type="ARBA" id="ARBA00023270"/>
    </source>
</evidence>
<feature type="domain" description="PABS" evidence="15">
    <location>
        <begin position="119"/>
        <end position="371"/>
    </location>
</feature>
<dbReference type="RefSeq" id="WP_345425600.1">
    <property type="nucleotide sequence ID" value="NZ_BAABGT010000097.1"/>
</dbReference>
<evidence type="ECO:0000256" key="3">
    <source>
        <dbReference type="ARBA" id="ARBA00022691"/>
    </source>
</evidence>
<feature type="active site" description="Proton acceptor" evidence="12 14">
    <location>
        <position position="277"/>
    </location>
</feature>
<proteinExistence type="inferred from homology"/>
<feature type="active site" description="Proton donor; for catalytic activity" evidence="13">
    <location>
        <position position="88"/>
    </location>
</feature>
<keyword evidence="4 13" id="KW-0210">Decarboxylase</keyword>
<evidence type="ECO:0000259" key="15">
    <source>
        <dbReference type="PROSITE" id="PS51006"/>
    </source>
</evidence>
<gene>
    <name evidence="12" type="primary">speE</name>
    <name evidence="13" type="synonym">speH</name>
    <name evidence="16" type="ORF">GCM10023175_58200</name>
</gene>
<keyword evidence="6 13" id="KW-0745">Spermidine biosynthesis</keyword>
<dbReference type="InterPro" id="IPR017716">
    <property type="entry name" value="S-AdoMet_deCOase_pro-enz"/>
</dbReference>
<evidence type="ECO:0000256" key="12">
    <source>
        <dbReference type="HAMAP-Rule" id="MF_00198"/>
    </source>
</evidence>
<feature type="binding site" evidence="12">
    <location>
        <position position="202"/>
    </location>
    <ligand>
        <name>spermidine</name>
        <dbReference type="ChEBI" id="CHEBI:57834"/>
    </ligand>
</feature>
<accession>A0ABP8S0G4</accession>
<dbReference type="EC" id="4.1.1.50" evidence="13"/>
<comment type="catalytic activity">
    <reaction evidence="13">
        <text>S-adenosyl-L-methionine + H(+) = S-adenosyl 3-(methylsulfanyl)propylamine + CO2</text>
        <dbReference type="Rhea" id="RHEA:15981"/>
        <dbReference type="ChEBI" id="CHEBI:15378"/>
        <dbReference type="ChEBI" id="CHEBI:16526"/>
        <dbReference type="ChEBI" id="CHEBI:57443"/>
        <dbReference type="ChEBI" id="CHEBI:59789"/>
        <dbReference type="EC" id="4.1.1.50"/>
    </reaction>
</comment>
<keyword evidence="3 13" id="KW-0949">S-adenosyl-L-methionine</keyword>
<dbReference type="PROSITE" id="PS51006">
    <property type="entry name" value="PABS_2"/>
    <property type="match status" value="1"/>
</dbReference>
<evidence type="ECO:0000256" key="7">
    <source>
        <dbReference type="ARBA" id="ARBA00023115"/>
    </source>
</evidence>
<dbReference type="HAMAP" id="MF_00464">
    <property type="entry name" value="AdoMetDC_1"/>
    <property type="match status" value="1"/>
</dbReference>
<reference evidence="17" key="1">
    <citation type="journal article" date="2019" name="Int. J. Syst. Evol. Microbiol.">
        <title>The Global Catalogue of Microorganisms (GCM) 10K type strain sequencing project: providing services to taxonomists for standard genome sequencing and annotation.</title>
        <authorList>
            <consortium name="The Broad Institute Genomics Platform"/>
            <consortium name="The Broad Institute Genome Sequencing Center for Infectious Disease"/>
            <person name="Wu L."/>
            <person name="Ma J."/>
        </authorList>
    </citation>
    <scope>NUCLEOTIDE SEQUENCE [LARGE SCALE GENOMIC DNA]</scope>
    <source>
        <strain evidence="17">JCM 17906</strain>
    </source>
</reference>
<comment type="PTM">
    <text evidence="13">Is synthesized initially as an inactive proenzyme. Formation of the active enzyme involves a self-maturation process in which the active site pyruvoyl group is generated from an internal serine residue via an autocatalytic post-translational modification. Two non-identical subunits are generated from the proenzyme in this reaction, and the pyruvate is formed at the N-terminus of the alpha chain, which is derived from the carboxyl end of the proenzyme. The post-translation cleavage follows an unusual pathway, termed non-hydrolytic serinolysis, in which the side chain hydroxyl group of the serine supplies its oxygen atom to form the C-terminus of the beta chain, while the remainder of the serine residue undergoes an oxidative deamination to produce ammonia and the pyruvoyl group blocking the N-terminus of the alpha chain.</text>
</comment>
<name>A0ABP8S0G4_9PSEU</name>
<comment type="function">
    <text evidence="12">Catalyzes the irreversible transfer of a propylamine group from the amino donor S-adenosylmethioninamine (decarboxy-AdoMet) to putrescine (1,4-diaminobutane) to yield spermidine.</text>
</comment>
<feature type="active site" description="Schiff-base intermediate with substrate; via pyruvic acid" evidence="13">
    <location>
        <position position="68"/>
    </location>
</feature>
<evidence type="ECO:0000256" key="9">
    <source>
        <dbReference type="ARBA" id="ARBA00023239"/>
    </source>
</evidence>
<evidence type="ECO:0000256" key="13">
    <source>
        <dbReference type="HAMAP-Rule" id="MF_00464"/>
    </source>
</evidence>
<feature type="binding site" evidence="12">
    <location>
        <position position="286"/>
    </location>
    <ligand>
        <name>S-methyl-5'-thioadenosine</name>
        <dbReference type="ChEBI" id="CHEBI:17509"/>
    </ligand>
</feature>
<keyword evidence="8 13" id="KW-0865">Zymogen</keyword>
<keyword evidence="9 13" id="KW-0456">Lyase</keyword>
<organism evidence="16 17">
    <name type="scientific">Pseudonocardia xishanensis</name>
    <dbReference type="NCBI Taxonomy" id="630995"/>
    <lineage>
        <taxon>Bacteria</taxon>
        <taxon>Bacillati</taxon>
        <taxon>Actinomycetota</taxon>
        <taxon>Actinomycetes</taxon>
        <taxon>Pseudonocardiales</taxon>
        <taxon>Pseudonocardiaceae</taxon>
        <taxon>Pseudonocardia</taxon>
    </lineage>
</organism>
<dbReference type="SUPFAM" id="SSF56276">
    <property type="entry name" value="S-adenosylmethionine decarboxylase"/>
    <property type="match status" value="1"/>
</dbReference>
<dbReference type="InterPro" id="IPR029063">
    <property type="entry name" value="SAM-dependent_MTases_sf"/>
</dbReference>
<comment type="pathway">
    <text evidence="12">Amine and polyamine biosynthesis; spermidine biosynthesis; spermidine from putrescine: step 1/1.</text>
</comment>
<feature type="binding site" evidence="12">
    <location>
        <position position="221"/>
    </location>
    <ligand>
        <name>S-methyl-5'-thioadenosine</name>
        <dbReference type="ChEBI" id="CHEBI:17509"/>
    </ligand>
</feature>
<evidence type="ECO:0000256" key="1">
    <source>
        <dbReference type="ARBA" id="ARBA00007867"/>
    </source>
</evidence>
<feature type="binding site" evidence="12">
    <location>
        <position position="148"/>
    </location>
    <ligand>
        <name>S-methyl-5'-thioadenosine</name>
        <dbReference type="ChEBI" id="CHEBI:17509"/>
    </ligand>
</feature>
<sequence length="407" mass="43167">MRTSQPDPSGRHVLAELHGVDAALLDDAEGLVHALRTSLLGAGADVRQMAVEAFTPQGVTVVALLAESHASLHTWPEHGTALADVFTCGDNADPELAVHRLARTLGATGLVSRVVSRGGTEVVEALSAGVTRTWAIEGVRARVRTAWQEVLIADTAQGVTLFCDDERQSAEHTQLTYHEALFVPAALLADRRERVLVVGSSEGVVSELAVACGARTVDHVDLDEECVRLCAEHLPYGYSPAGLAAAERGSGPVRMHFADGLAFVTAATEQWDVIVVDLPDERPGDPSAQLNRLYSEDFLTDCAGRLRPGGVVVAQAGSPAVWRDGTLRAAWARFSGVFAQTVYAGCPEHEWAFLCGLTRPIADPGSVAATRLAELPYTPATLDADDLRARTVAPSTLRSNRSSSTAS</sequence>
<feature type="modified residue" description="Pyruvic acid (Ser); by autocatalysis" evidence="13">
    <location>
        <position position="68"/>
    </location>
</feature>
<comment type="caution">
    <text evidence="12">Lacks conserved residue(s) required for the propagation of feature annotation.</text>
</comment>
<keyword evidence="10 13" id="KW-0704">Schiff base</keyword>
<keyword evidence="5 13" id="KW-0068">Autocatalytic cleavage</keyword>
<evidence type="ECO:0000313" key="17">
    <source>
        <dbReference type="Proteomes" id="UP001501598"/>
    </source>
</evidence>
<feature type="chain" id="PRO_5044913270" description="S-adenosylmethionine decarboxylase alpha chain" evidence="13">
    <location>
        <begin position="68"/>
        <end position="407"/>
    </location>
</feature>
<keyword evidence="11 13" id="KW-0670">Pyruvate</keyword>
<dbReference type="InterPro" id="IPR003826">
    <property type="entry name" value="AdoMetDC_fam_prok"/>
</dbReference>
<dbReference type="Proteomes" id="UP001501598">
    <property type="component" value="Unassembled WGS sequence"/>
</dbReference>
<dbReference type="InterPro" id="IPR001045">
    <property type="entry name" value="Spermi_synthase"/>
</dbReference>
<evidence type="ECO:0000256" key="5">
    <source>
        <dbReference type="ARBA" id="ARBA00022813"/>
    </source>
</evidence>
<comment type="caution">
    <text evidence="16">The sequence shown here is derived from an EMBL/GenBank/DDBJ whole genome shotgun (WGS) entry which is preliminary data.</text>
</comment>
<evidence type="ECO:0000256" key="11">
    <source>
        <dbReference type="ARBA" id="ARBA00023317"/>
    </source>
</evidence>
<protein>
    <recommendedName>
        <fullName evidence="13">S-adenosylmethionine decarboxylase proenzyme</fullName>
        <shortName evidence="13">AdoMetDC</shortName>
        <shortName evidence="13">SAMDC</shortName>
        <ecNumber evidence="13">4.1.1.50</ecNumber>
    </recommendedName>
    <component>
        <recommendedName>
            <fullName evidence="13">S-adenosylmethionine decarboxylase beta chain</fullName>
        </recommendedName>
    </component>
    <component>
        <recommendedName>
            <fullName evidence="13">S-adenosylmethionine decarboxylase alpha chain</fullName>
        </recommendedName>
    </component>
</protein>
<dbReference type="Gene3D" id="3.40.50.150">
    <property type="entry name" value="Vaccinia Virus protein VP39"/>
    <property type="match status" value="1"/>
</dbReference>
<comment type="cofactor">
    <cofactor evidence="13">
        <name>pyruvate</name>
        <dbReference type="ChEBI" id="CHEBI:15361"/>
    </cofactor>
    <text evidence="13">Binds 1 pyruvoyl group covalently per subunit.</text>
</comment>
<keyword evidence="17" id="KW-1185">Reference proteome</keyword>
<dbReference type="PANTHER" id="PTHR33866:SF2">
    <property type="entry name" value="S-ADENOSYLMETHIONINE DECARBOXYLASE PROENZYME"/>
    <property type="match status" value="1"/>
</dbReference>
<dbReference type="Gene3D" id="3.60.90.10">
    <property type="entry name" value="S-adenosylmethionine decarboxylase"/>
    <property type="match status" value="1"/>
</dbReference>
<comment type="function">
    <text evidence="13">Catalyzes the decarboxylation of S-adenosylmethionine to S-adenosylmethioninamine (dcAdoMet), the propylamine donor required for the synthesis of the polyamines spermine and spermidine from the diamine putrescine.</text>
</comment>
<feature type="chain" id="PRO_5044913269" description="S-adenosylmethionine decarboxylase beta chain" evidence="13">
    <location>
        <begin position="1"/>
        <end position="67"/>
    </location>
</feature>
<feature type="active site" description="Proton acceptor; for processing activity" evidence="13">
    <location>
        <position position="73"/>
    </location>
</feature>
<keyword evidence="2 12" id="KW-0808">Transferase</keyword>
<comment type="subunit">
    <text evidence="13">Heterotetramer of two alpha and two beta chains arranged as a dimer of alpha/beta heterodimers.</text>
</comment>
<evidence type="ECO:0000256" key="6">
    <source>
        <dbReference type="ARBA" id="ARBA00023066"/>
    </source>
</evidence>
<dbReference type="Pfam" id="PF01564">
    <property type="entry name" value="Spermine_synth"/>
    <property type="match status" value="1"/>
</dbReference>
<dbReference type="NCBIfam" id="TIGR03330">
    <property type="entry name" value="SAM_DCase_Bsu"/>
    <property type="match status" value="1"/>
</dbReference>
<evidence type="ECO:0000256" key="8">
    <source>
        <dbReference type="ARBA" id="ARBA00023145"/>
    </source>
</evidence>
<comment type="subunit">
    <text evidence="12">Homodimer or homotetramer.</text>
</comment>
<keyword evidence="7 13" id="KW-0620">Polyamine biosynthesis</keyword>
<evidence type="ECO:0000256" key="4">
    <source>
        <dbReference type="ARBA" id="ARBA00022793"/>
    </source>
</evidence>
<feature type="binding site" evidence="12">
    <location>
        <begin position="259"/>
        <end position="260"/>
    </location>
    <ligand>
        <name>S-methyl-5'-thioadenosine</name>
        <dbReference type="ChEBI" id="CHEBI:17509"/>
    </ligand>
</feature>
<evidence type="ECO:0000256" key="14">
    <source>
        <dbReference type="PROSITE-ProRule" id="PRU00354"/>
    </source>
</evidence>
<dbReference type="PANTHER" id="PTHR33866">
    <property type="entry name" value="S-ADENOSYLMETHIONINE DECARBOXYLASE PROENZYME"/>
    <property type="match status" value="1"/>
</dbReference>
<dbReference type="InterPro" id="IPR030374">
    <property type="entry name" value="PABS"/>
</dbReference>